<evidence type="ECO:0008006" key="6">
    <source>
        <dbReference type="Google" id="ProtNLM"/>
    </source>
</evidence>
<evidence type="ECO:0000256" key="1">
    <source>
        <dbReference type="SAM" id="MobiDB-lite"/>
    </source>
</evidence>
<gene>
    <name evidence="3" type="ORF">E1742_18735</name>
    <name evidence="2" type="ORF">GCM10007388_41980</name>
</gene>
<dbReference type="Proteomes" id="UP000619512">
    <property type="component" value="Unassembled WGS sequence"/>
</dbReference>
<name>A0A4P7BI96_9BURK</name>
<reference evidence="2" key="1">
    <citation type="journal article" date="2014" name="Int. J. Syst. Evol. Microbiol.">
        <title>Complete genome sequence of Corynebacterium casei LMG S-19264T (=DSM 44701T), isolated from a smear-ripened cheese.</title>
        <authorList>
            <consortium name="US DOE Joint Genome Institute (JGI-PGF)"/>
            <person name="Walter F."/>
            <person name="Albersmeier A."/>
            <person name="Kalinowski J."/>
            <person name="Ruckert C."/>
        </authorList>
    </citation>
    <scope>NUCLEOTIDE SEQUENCE</scope>
    <source>
        <strain evidence="2">KCTC 12344</strain>
    </source>
</reference>
<dbReference type="RefSeq" id="WP_134386579.1">
    <property type="nucleotide sequence ID" value="NZ_BMWW01000008.1"/>
</dbReference>
<evidence type="ECO:0000313" key="5">
    <source>
        <dbReference type="Proteomes" id="UP000619512"/>
    </source>
</evidence>
<dbReference type="Proteomes" id="UP000294359">
    <property type="component" value="Chromosome"/>
</dbReference>
<keyword evidence="4" id="KW-1185">Reference proteome</keyword>
<accession>A0A4P7BI96</accession>
<sequence>MSDDTIESEAKAHRHGGNGHNNGHNHNNGAERRFAAIERDVAVIASNYCTKEDLVKVELKMLDRFGRLDATLAELESRVVRWVFASVVSVAAVCFTAGKLL</sequence>
<dbReference type="AlphaFoldDB" id="A0A4P7BI96"/>
<proteinExistence type="predicted"/>
<dbReference type="OrthoDB" id="6520248at2"/>
<reference evidence="3 4" key="2">
    <citation type="submission" date="2019-03" db="EMBL/GenBank/DDBJ databases">
        <title>Draft Genome Sequences of Six Type Strains of the Genus Massilia.</title>
        <authorList>
            <person name="Miess H."/>
            <person name="Frediansyhah A."/>
            <person name="Gross H."/>
        </authorList>
    </citation>
    <scope>NUCLEOTIDE SEQUENCE [LARGE SCALE GENOMIC DNA]</scope>
    <source>
        <strain evidence="3 4">DSM 17505</strain>
    </source>
</reference>
<evidence type="ECO:0000313" key="3">
    <source>
        <dbReference type="EMBL" id="QBQ37993.1"/>
    </source>
</evidence>
<evidence type="ECO:0000313" key="2">
    <source>
        <dbReference type="EMBL" id="GGZ03861.1"/>
    </source>
</evidence>
<evidence type="ECO:0000313" key="4">
    <source>
        <dbReference type="Proteomes" id="UP000294359"/>
    </source>
</evidence>
<protein>
    <recommendedName>
        <fullName evidence="6">DUF1640 domain-containing protein</fullName>
    </recommendedName>
</protein>
<feature type="region of interest" description="Disordered" evidence="1">
    <location>
        <begin position="1"/>
        <end position="31"/>
    </location>
</feature>
<organism evidence="2 5">
    <name type="scientific">Pseudoduganella plicata</name>
    <dbReference type="NCBI Taxonomy" id="321984"/>
    <lineage>
        <taxon>Bacteria</taxon>
        <taxon>Pseudomonadati</taxon>
        <taxon>Pseudomonadota</taxon>
        <taxon>Betaproteobacteria</taxon>
        <taxon>Burkholderiales</taxon>
        <taxon>Oxalobacteraceae</taxon>
        <taxon>Telluria group</taxon>
        <taxon>Pseudoduganella</taxon>
    </lineage>
</organism>
<dbReference type="EMBL" id="BMWW01000008">
    <property type="protein sequence ID" value="GGZ03861.1"/>
    <property type="molecule type" value="Genomic_DNA"/>
</dbReference>
<reference evidence="2" key="3">
    <citation type="submission" date="2022-12" db="EMBL/GenBank/DDBJ databases">
        <authorList>
            <person name="Sun Q."/>
            <person name="Kim S."/>
        </authorList>
    </citation>
    <scope>NUCLEOTIDE SEQUENCE</scope>
    <source>
        <strain evidence="2">KCTC 12344</strain>
    </source>
</reference>
<dbReference type="EMBL" id="CP038026">
    <property type="protein sequence ID" value="QBQ37993.1"/>
    <property type="molecule type" value="Genomic_DNA"/>
</dbReference>